<evidence type="ECO:0000313" key="3">
    <source>
        <dbReference type="EMBL" id="EGG15625.1"/>
    </source>
</evidence>
<sequence length="779" mass="87839">MEAKYGVRKYLQEMKTNHFFVTFIVVLVTCLSSLIDIGVVVEGHRIQQVSNHYRATPNLYHINQLLDYQSSSSSPSSSLTSLSSPSFGIFALLNKNSSSSSSSSHTSPPAQYVNIKPLLEQQLESSSSDVISGQCQSDLYDLSKLKYPDSFQIIEASGKSFFDLGNYDNCLSLPSNVSQYCSVSVGMVTGMGGLCVPVSCSEQDINLALQTAVNLTGMASKLGPMGYQGQFTIHCYSGDHTTIRPPLTTGPIIMIIVCSIIIALVIAGTLIEYIVFKIKDEKKDNNNNVFTSPNGAIDGIFQFDEKKQIQDSSNEWIKESSLGLQILMSFSLIQNYHNFTTSSSEKKHFNVLDGVRFMSTCWVVMGHTIAFNSQLGYDNFAYVMNSVLPTAAFQIITAGEFSVDVFFMLSGFLVGHALLQQLDKPEYAEEESCCGKLLFWMKYLLHRFIRLSPLYYFVLFVFWQLSPQFGSGPFFFGYDAITKSCDANWWTNLLYINTLYPPTMLTECFGWSWYLGDDMLYYIFVAPVAIILYKRSQKLGILYIIFLLALNFITNFWITLKYDLGTFFEFGIQSIIDATFITDIYQKPWTRVGAYAVGLVMAMIVEHQGMLRVIKTHLSVRLVYYTIAAALTSFFTFISYNSYTHPGGWSTMSNAFFNACGHTGFVIGAALFLLTAFAGHGGLVAWIFERPIFKNLSKLTYSTYLIHPIVIWCMAYSRVTPFHYSNSNVAAYIISSLVFSFFCAFIVHLFVEKPCVNLEKLFFLHRRPQQQQQKYTLLN</sequence>
<dbReference type="PANTHER" id="PTHR11161:SF0">
    <property type="entry name" value="O-ACYLTRANSFERASE LIKE PROTEIN"/>
    <property type="match status" value="1"/>
</dbReference>
<dbReference type="AlphaFoldDB" id="F4QAA6"/>
<feature type="transmembrane region" description="Helical" evidence="1">
    <location>
        <begin position="448"/>
        <end position="466"/>
    </location>
</feature>
<keyword evidence="1" id="KW-1133">Transmembrane helix</keyword>
<feature type="transmembrane region" description="Helical" evidence="1">
    <location>
        <begin position="391"/>
        <end position="414"/>
    </location>
</feature>
<dbReference type="OMA" id="PELMYPE"/>
<dbReference type="InterPro" id="IPR002656">
    <property type="entry name" value="Acyl_transf_3_dom"/>
</dbReference>
<name>F4QAA6_CACFS</name>
<feature type="domain" description="Acyltransferase 3" evidence="2">
    <location>
        <begin position="352"/>
        <end position="747"/>
    </location>
</feature>
<evidence type="ECO:0000259" key="2">
    <source>
        <dbReference type="Pfam" id="PF01757"/>
    </source>
</evidence>
<accession>F4QAA6</accession>
<feature type="transmembrane region" description="Helical" evidence="1">
    <location>
        <begin position="663"/>
        <end position="687"/>
    </location>
</feature>
<proteinExistence type="predicted"/>
<dbReference type="GeneID" id="14867229"/>
<feature type="transmembrane region" description="Helical" evidence="1">
    <location>
        <begin position="699"/>
        <end position="717"/>
    </location>
</feature>
<protein>
    <recommendedName>
        <fullName evidence="2">Acyltransferase 3 domain-containing protein</fullName>
    </recommendedName>
</protein>
<feature type="transmembrane region" description="Helical" evidence="1">
    <location>
        <begin position="622"/>
        <end position="643"/>
    </location>
</feature>
<feature type="transmembrane region" description="Helical" evidence="1">
    <location>
        <begin position="540"/>
        <end position="560"/>
    </location>
</feature>
<reference evidence="4" key="1">
    <citation type="journal article" date="2011" name="Genome Res.">
        <title>Phylogeny-wide analysis of social amoeba genomes highlights ancient origins for complex intercellular communication.</title>
        <authorList>
            <person name="Heidel A.J."/>
            <person name="Lawal H.M."/>
            <person name="Felder M."/>
            <person name="Schilde C."/>
            <person name="Helps N.R."/>
            <person name="Tunggal B."/>
            <person name="Rivero F."/>
            <person name="John U."/>
            <person name="Schleicher M."/>
            <person name="Eichinger L."/>
            <person name="Platzer M."/>
            <person name="Noegel A.A."/>
            <person name="Schaap P."/>
            <person name="Gloeckner G."/>
        </authorList>
    </citation>
    <scope>NUCLEOTIDE SEQUENCE [LARGE SCALE GENOMIC DNA]</scope>
    <source>
        <strain evidence="4">SH3</strain>
    </source>
</reference>
<dbReference type="KEGG" id="dfa:DFA_10467"/>
<dbReference type="RefSeq" id="XP_004354367.1">
    <property type="nucleotide sequence ID" value="XM_004354315.1"/>
</dbReference>
<feature type="transmembrane region" description="Helical" evidence="1">
    <location>
        <begin position="20"/>
        <end position="41"/>
    </location>
</feature>
<dbReference type="InterPro" id="IPR052728">
    <property type="entry name" value="O2_lipid_transport_reg"/>
</dbReference>
<dbReference type="Proteomes" id="UP000007797">
    <property type="component" value="Unassembled WGS sequence"/>
</dbReference>
<keyword evidence="4" id="KW-1185">Reference proteome</keyword>
<dbReference type="EMBL" id="GL883026">
    <property type="protein sequence ID" value="EGG15625.1"/>
    <property type="molecule type" value="Genomic_DNA"/>
</dbReference>
<feature type="transmembrane region" description="Helical" evidence="1">
    <location>
        <begin position="592"/>
        <end position="610"/>
    </location>
</feature>
<evidence type="ECO:0000256" key="1">
    <source>
        <dbReference type="SAM" id="Phobius"/>
    </source>
</evidence>
<dbReference type="OrthoDB" id="18003at2759"/>
<keyword evidence="1" id="KW-0472">Membrane</keyword>
<feature type="transmembrane region" description="Helical" evidence="1">
    <location>
        <begin position="511"/>
        <end position="533"/>
    </location>
</feature>
<feature type="transmembrane region" description="Helical" evidence="1">
    <location>
        <begin position="354"/>
        <end position="371"/>
    </location>
</feature>
<feature type="transmembrane region" description="Helical" evidence="1">
    <location>
        <begin position="729"/>
        <end position="751"/>
    </location>
</feature>
<organism evidence="3 4">
    <name type="scientific">Cavenderia fasciculata</name>
    <name type="common">Slime mold</name>
    <name type="synonym">Dictyostelium fasciculatum</name>
    <dbReference type="NCBI Taxonomy" id="261658"/>
    <lineage>
        <taxon>Eukaryota</taxon>
        <taxon>Amoebozoa</taxon>
        <taxon>Evosea</taxon>
        <taxon>Eumycetozoa</taxon>
        <taxon>Dictyostelia</taxon>
        <taxon>Acytosteliales</taxon>
        <taxon>Cavenderiaceae</taxon>
        <taxon>Cavenderia</taxon>
    </lineage>
</organism>
<dbReference type="Pfam" id="PF01757">
    <property type="entry name" value="Acyl_transf_3"/>
    <property type="match status" value="1"/>
</dbReference>
<evidence type="ECO:0000313" key="4">
    <source>
        <dbReference type="Proteomes" id="UP000007797"/>
    </source>
</evidence>
<dbReference type="PANTHER" id="PTHR11161">
    <property type="entry name" value="O-ACYLTRANSFERASE"/>
    <property type="match status" value="1"/>
</dbReference>
<keyword evidence="1" id="KW-0812">Transmembrane</keyword>
<dbReference type="GO" id="GO:0016747">
    <property type="term" value="F:acyltransferase activity, transferring groups other than amino-acyl groups"/>
    <property type="evidence" value="ECO:0007669"/>
    <property type="project" value="InterPro"/>
</dbReference>
<gene>
    <name evidence="3" type="ORF">DFA_10467</name>
</gene>
<feature type="transmembrane region" description="Helical" evidence="1">
    <location>
        <begin position="252"/>
        <end position="276"/>
    </location>
</feature>